<organism evidence="2 3">
    <name type="scientific">Pan paniscus</name>
    <name type="common">Pygmy chimpanzee</name>
    <name type="synonym">Bonobo</name>
    <dbReference type="NCBI Taxonomy" id="9597"/>
    <lineage>
        <taxon>Eukaryota</taxon>
        <taxon>Metazoa</taxon>
        <taxon>Chordata</taxon>
        <taxon>Craniata</taxon>
        <taxon>Vertebrata</taxon>
        <taxon>Euteleostomi</taxon>
        <taxon>Mammalia</taxon>
        <taxon>Eutheria</taxon>
        <taxon>Euarchontoglires</taxon>
        <taxon>Primates</taxon>
        <taxon>Haplorrhini</taxon>
        <taxon>Catarrhini</taxon>
        <taxon>Hominidae</taxon>
        <taxon>Pan</taxon>
    </lineage>
</organism>
<dbReference type="Bgee" id="ENSPPAG00000004792">
    <property type="expression patterns" value="Expressed in adult mammalian kidney and 6 other cell types or tissues"/>
</dbReference>
<reference evidence="2" key="3">
    <citation type="submission" date="2025-09" db="UniProtKB">
        <authorList>
            <consortium name="Ensembl"/>
        </authorList>
    </citation>
    <scope>IDENTIFICATION</scope>
</reference>
<dbReference type="OMA" id="NPGERPE"/>
<dbReference type="Proteomes" id="UP000240080">
    <property type="component" value="Chromosome 19"/>
</dbReference>
<dbReference type="GeneTree" id="ENSGT01130000279598"/>
<reference evidence="2" key="2">
    <citation type="submission" date="2025-08" db="UniProtKB">
        <authorList>
            <consortium name="Ensembl"/>
        </authorList>
    </citation>
    <scope>IDENTIFICATION</scope>
</reference>
<evidence type="ECO:0000256" key="1">
    <source>
        <dbReference type="SAM" id="MobiDB-lite"/>
    </source>
</evidence>
<sequence length="126" mass="13412">MELREEAWSPGPLDSEDQQMASHENPGERPEAFPADPTASHLTLASFASGWEETPLPCFPLLGPWDHPTLASPPALGLALLAVEGGLVLWLQVSFLLDDLGDPWGPPSLPDFLCPCPSSLGSTPVC</sequence>
<evidence type="ECO:0000313" key="3">
    <source>
        <dbReference type="Proteomes" id="UP000240080"/>
    </source>
</evidence>
<dbReference type="AlphaFoldDB" id="A0A2R8ZER0"/>
<accession>A0A2R8ZER0</accession>
<keyword evidence="3" id="KW-1185">Reference proteome</keyword>
<evidence type="ECO:0008006" key="4">
    <source>
        <dbReference type="Google" id="ProtNLM"/>
    </source>
</evidence>
<reference evidence="2 3" key="1">
    <citation type="journal article" date="2012" name="Nature">
        <title>The bonobo genome compared with the chimpanzee and human genomes.</title>
        <authorList>
            <person name="Prufer K."/>
            <person name="Munch K."/>
            <person name="Hellmann I."/>
            <person name="Akagi K."/>
            <person name="Miller J.R."/>
            <person name="Walenz B."/>
            <person name="Koren S."/>
            <person name="Sutton G."/>
            <person name="Kodira C."/>
            <person name="Winer R."/>
            <person name="Knight J.R."/>
            <person name="Mullikin J.C."/>
            <person name="Meader S.J."/>
            <person name="Ponting C.P."/>
            <person name="Lunter G."/>
            <person name="Higashino S."/>
            <person name="Hobolth A."/>
            <person name="Dutheil J."/>
            <person name="Karakoc E."/>
            <person name="Alkan C."/>
            <person name="Sajjadian S."/>
            <person name="Catacchio C.R."/>
            <person name="Ventura M."/>
            <person name="Marques-Bonet T."/>
            <person name="Eichler E.E."/>
            <person name="Andre C."/>
            <person name="Atencia R."/>
            <person name="Mugisha L."/>
            <person name="Junhold J."/>
            <person name="Patterson N."/>
            <person name="Siebauer M."/>
            <person name="Good J.M."/>
            <person name="Fischer A."/>
            <person name="Ptak S.E."/>
            <person name="Lachmann M."/>
            <person name="Symer D.E."/>
            <person name="Mailund T."/>
            <person name="Schierup M.H."/>
            <person name="Andres A.M."/>
            <person name="Kelso J."/>
            <person name="Paabo S."/>
        </authorList>
    </citation>
    <scope>NUCLEOTIDE SEQUENCE [LARGE SCALE GENOMIC DNA]</scope>
</reference>
<dbReference type="EMBL" id="AJFE02030612">
    <property type="status" value="NOT_ANNOTATED_CDS"/>
    <property type="molecule type" value="Genomic_DNA"/>
</dbReference>
<name>A0A2R8ZER0_PANPA</name>
<dbReference type="Ensembl" id="ENSPPAT00000005158.1">
    <property type="protein sequence ID" value="ENSPPAP00000001106.1"/>
    <property type="gene ID" value="ENSPPAG00000004792.1"/>
</dbReference>
<protein>
    <recommendedName>
        <fullName evidence="4">Zinc finger protein 787</fullName>
    </recommendedName>
</protein>
<proteinExistence type="predicted"/>
<feature type="region of interest" description="Disordered" evidence="1">
    <location>
        <begin position="1"/>
        <end position="36"/>
    </location>
</feature>
<evidence type="ECO:0000313" key="2">
    <source>
        <dbReference type="Ensembl" id="ENSPPAP00000001106.1"/>
    </source>
</evidence>